<dbReference type="InterPro" id="IPR008352">
    <property type="entry name" value="MAPK_HOG-like"/>
</dbReference>
<keyword evidence="3 13" id="KW-0723">Serine/threonine-protein kinase</keyword>
<dbReference type="EMBL" id="JAVHJO010000013">
    <property type="protein sequence ID" value="KAK6530328.1"/>
    <property type="molecule type" value="Genomic_DNA"/>
</dbReference>
<evidence type="ECO:0000256" key="10">
    <source>
        <dbReference type="ARBA" id="ARBA00048130"/>
    </source>
</evidence>
<dbReference type="InterPro" id="IPR050117">
    <property type="entry name" value="MAPK"/>
</dbReference>
<protein>
    <recommendedName>
        <fullName evidence="2 14">Mitogen-activated protein kinase</fullName>
        <ecNumber evidence="2 14">2.7.11.24</ecNumber>
    </recommendedName>
</protein>
<evidence type="ECO:0000256" key="11">
    <source>
        <dbReference type="ARBA" id="ARBA00061056"/>
    </source>
</evidence>
<evidence type="ECO:0000256" key="4">
    <source>
        <dbReference type="ARBA" id="ARBA00022679"/>
    </source>
</evidence>
<evidence type="ECO:0000256" key="5">
    <source>
        <dbReference type="ARBA" id="ARBA00022741"/>
    </source>
</evidence>
<evidence type="ECO:0000256" key="1">
    <source>
        <dbReference type="ARBA" id="ARBA00001946"/>
    </source>
</evidence>
<dbReference type="InterPro" id="IPR011009">
    <property type="entry name" value="Kinase-like_dom_sf"/>
</dbReference>
<comment type="caution">
    <text evidence="17">The sequence shown here is derived from an EMBL/GenBank/DDBJ whole genome shotgun (WGS) entry which is preliminary data.</text>
</comment>
<dbReference type="GO" id="GO:0005524">
    <property type="term" value="F:ATP binding"/>
    <property type="evidence" value="ECO:0007669"/>
    <property type="project" value="UniProtKB-UniRule"/>
</dbReference>
<accession>A0AAV9X063</accession>
<feature type="binding site" evidence="12">
    <location>
        <position position="54"/>
    </location>
    <ligand>
        <name>ATP</name>
        <dbReference type="ChEBI" id="CHEBI:30616"/>
    </ligand>
</feature>
<evidence type="ECO:0000256" key="15">
    <source>
        <dbReference type="SAM" id="MobiDB-lite"/>
    </source>
</evidence>
<evidence type="ECO:0000256" key="7">
    <source>
        <dbReference type="ARBA" id="ARBA00022840"/>
    </source>
</evidence>
<dbReference type="SUPFAM" id="SSF56112">
    <property type="entry name" value="Protein kinase-like (PK-like)"/>
    <property type="match status" value="1"/>
</dbReference>
<comment type="catalytic activity">
    <reaction evidence="10">
        <text>L-seryl-[protein] + ATP = O-phospho-L-seryl-[protein] + ADP + H(+)</text>
        <dbReference type="Rhea" id="RHEA:17989"/>
        <dbReference type="Rhea" id="RHEA-COMP:9863"/>
        <dbReference type="Rhea" id="RHEA-COMP:11604"/>
        <dbReference type="ChEBI" id="CHEBI:15378"/>
        <dbReference type="ChEBI" id="CHEBI:29999"/>
        <dbReference type="ChEBI" id="CHEBI:30616"/>
        <dbReference type="ChEBI" id="CHEBI:83421"/>
        <dbReference type="ChEBI" id="CHEBI:456216"/>
        <dbReference type="EC" id="2.7.11.24"/>
    </reaction>
    <physiologicalReaction direction="left-to-right" evidence="10">
        <dbReference type="Rhea" id="RHEA:17990"/>
    </physiologicalReaction>
</comment>
<dbReference type="InterPro" id="IPR000719">
    <property type="entry name" value="Prot_kinase_dom"/>
</dbReference>
<reference evidence="17 18" key="1">
    <citation type="submission" date="2019-10" db="EMBL/GenBank/DDBJ databases">
        <authorList>
            <person name="Palmer J.M."/>
        </authorList>
    </citation>
    <scope>NUCLEOTIDE SEQUENCE [LARGE SCALE GENOMIC DNA]</scope>
    <source>
        <strain evidence="17 18">TWF694</strain>
    </source>
</reference>
<dbReference type="AlphaFoldDB" id="A0AAV9X063"/>
<evidence type="ECO:0000313" key="18">
    <source>
        <dbReference type="Proteomes" id="UP001365542"/>
    </source>
</evidence>
<dbReference type="GO" id="GO:0004707">
    <property type="term" value="F:MAP kinase activity"/>
    <property type="evidence" value="ECO:0007669"/>
    <property type="project" value="UniProtKB-EC"/>
</dbReference>
<evidence type="ECO:0000256" key="13">
    <source>
        <dbReference type="RuleBase" id="RU000304"/>
    </source>
</evidence>
<dbReference type="Gene3D" id="3.30.200.20">
    <property type="entry name" value="Phosphorylase Kinase, domain 1"/>
    <property type="match status" value="1"/>
</dbReference>
<proteinExistence type="inferred from homology"/>
<evidence type="ECO:0000256" key="14">
    <source>
        <dbReference type="RuleBase" id="RU361165"/>
    </source>
</evidence>
<dbReference type="Proteomes" id="UP001365542">
    <property type="component" value="Unassembled WGS sequence"/>
</dbReference>
<feature type="region of interest" description="Disordered" evidence="15">
    <location>
        <begin position="364"/>
        <end position="385"/>
    </location>
</feature>
<evidence type="ECO:0000256" key="2">
    <source>
        <dbReference type="ARBA" id="ARBA00012411"/>
    </source>
</evidence>
<dbReference type="CDD" id="cd07857">
    <property type="entry name" value="STKc_MPK1"/>
    <property type="match status" value="1"/>
</dbReference>
<dbReference type="PROSITE" id="PS00107">
    <property type="entry name" value="PROTEIN_KINASE_ATP"/>
    <property type="match status" value="1"/>
</dbReference>
<dbReference type="InterPro" id="IPR008271">
    <property type="entry name" value="Ser/Thr_kinase_AS"/>
</dbReference>
<comment type="cofactor">
    <cofactor evidence="1 14">
        <name>Mg(2+)</name>
        <dbReference type="ChEBI" id="CHEBI:18420"/>
    </cofactor>
</comment>
<keyword evidence="8 14" id="KW-0460">Magnesium</keyword>
<evidence type="ECO:0000256" key="12">
    <source>
        <dbReference type="PROSITE-ProRule" id="PRU10141"/>
    </source>
</evidence>
<dbReference type="PANTHER" id="PTHR24055">
    <property type="entry name" value="MITOGEN-ACTIVATED PROTEIN KINASE"/>
    <property type="match status" value="1"/>
</dbReference>
<name>A0AAV9X063_9PEZI</name>
<keyword evidence="4 14" id="KW-0808">Transferase</keyword>
<feature type="domain" description="Protein kinase" evidence="16">
    <location>
        <begin position="24"/>
        <end position="315"/>
    </location>
</feature>
<dbReference type="PROSITE" id="PS01351">
    <property type="entry name" value="MAPK"/>
    <property type="match status" value="1"/>
</dbReference>
<keyword evidence="7 12" id="KW-0067">ATP-binding</keyword>
<keyword evidence="5 12" id="KW-0547">Nucleotide-binding</keyword>
<dbReference type="FunFam" id="1.10.510.10:FF:000013">
    <property type="entry name" value="Mitogen-activated protein kinase"/>
    <property type="match status" value="1"/>
</dbReference>
<dbReference type="EC" id="2.7.11.24" evidence="2 14"/>
<comment type="activity regulation">
    <text evidence="14">Activated by threonine and tyrosine phosphorylation.</text>
</comment>
<dbReference type="PRINTS" id="PR01773">
    <property type="entry name" value="P38MAPKINASE"/>
</dbReference>
<dbReference type="GO" id="GO:0006950">
    <property type="term" value="P:response to stress"/>
    <property type="evidence" value="ECO:0007669"/>
    <property type="project" value="UniProtKB-ARBA"/>
</dbReference>
<keyword evidence="18" id="KW-1185">Reference proteome</keyword>
<gene>
    <name evidence="17" type="primary">MPK1</name>
    <name evidence="17" type="ORF">TWF694_003685</name>
</gene>
<dbReference type="SMART" id="SM00220">
    <property type="entry name" value="S_TKc"/>
    <property type="match status" value="1"/>
</dbReference>
<comment type="similarity">
    <text evidence="11 14">Belongs to the protein kinase superfamily. Ser/Thr protein kinase family. MAP kinase subfamily.</text>
</comment>
<evidence type="ECO:0000313" key="17">
    <source>
        <dbReference type="EMBL" id="KAK6530328.1"/>
    </source>
</evidence>
<evidence type="ECO:0000256" key="8">
    <source>
        <dbReference type="ARBA" id="ARBA00022842"/>
    </source>
</evidence>
<dbReference type="PROSITE" id="PS50011">
    <property type="entry name" value="PROTEIN_KINASE_DOM"/>
    <property type="match status" value="1"/>
</dbReference>
<keyword evidence="6 14" id="KW-0418">Kinase</keyword>
<comment type="catalytic activity">
    <reaction evidence="9">
        <text>L-threonyl-[protein] + ATP = O-phospho-L-threonyl-[protein] + ADP + H(+)</text>
        <dbReference type="Rhea" id="RHEA:46608"/>
        <dbReference type="Rhea" id="RHEA-COMP:11060"/>
        <dbReference type="Rhea" id="RHEA-COMP:11605"/>
        <dbReference type="ChEBI" id="CHEBI:15378"/>
        <dbReference type="ChEBI" id="CHEBI:30013"/>
        <dbReference type="ChEBI" id="CHEBI:30616"/>
        <dbReference type="ChEBI" id="CHEBI:61977"/>
        <dbReference type="ChEBI" id="CHEBI:456216"/>
        <dbReference type="EC" id="2.7.11.24"/>
    </reaction>
    <physiologicalReaction direction="left-to-right" evidence="9">
        <dbReference type="Rhea" id="RHEA:46609"/>
    </physiologicalReaction>
</comment>
<evidence type="ECO:0000256" key="6">
    <source>
        <dbReference type="ARBA" id="ARBA00022777"/>
    </source>
</evidence>
<dbReference type="InterPro" id="IPR003527">
    <property type="entry name" value="MAP_kinase_CS"/>
</dbReference>
<dbReference type="FunFam" id="3.30.200.20:FF:000157">
    <property type="entry name" value="Mitogen-activated protein kinase"/>
    <property type="match status" value="1"/>
</dbReference>
<dbReference type="PROSITE" id="PS00108">
    <property type="entry name" value="PROTEIN_KINASE_ST"/>
    <property type="match status" value="1"/>
</dbReference>
<dbReference type="InterPro" id="IPR017441">
    <property type="entry name" value="Protein_kinase_ATP_BS"/>
</dbReference>
<evidence type="ECO:0000256" key="9">
    <source>
        <dbReference type="ARBA" id="ARBA00047919"/>
    </source>
</evidence>
<sequence length="417" mass="47422">MDHHLTGRKLFRVFNQDFIVDERYTVTKELGQGAYGIVCAAQNAATGEGIAIKKVTNVFSKKILAKRALREIKLLQHFRGHRNITCLYDMDIPKPENFNEVYLYEELMECDLAAIIRSGQPLTDAHFQSFIYQILCGLKYIHSANVLHRDLKPGNLLVNADCELKICDFGLARGFSVDPEENAGYMTEYVATRWYRAPEIMLSFQSYTKAIDVWSVGCILAELLGGRPFFKGRDYVDQLNQILHYLGTPNEETLCRIGSPRAQEYVRNLPFMPKIPFQRLFPNANPDALDLLDQMLAFDPSERVTVEKALEHRYLQIWHDPSDEPTCPSEFQFGFEVVEDIQEMKGMILDEVRRFRNAVRGQNSGTRGDISVGIPDRQDVGWTDQAPRPHETAAYAAGDTAALERELAGGLDAYGRR</sequence>
<dbReference type="Gene3D" id="1.10.510.10">
    <property type="entry name" value="Transferase(Phosphotransferase) domain 1"/>
    <property type="match status" value="1"/>
</dbReference>
<dbReference type="Pfam" id="PF00069">
    <property type="entry name" value="Pkinase"/>
    <property type="match status" value="1"/>
</dbReference>
<evidence type="ECO:0000259" key="16">
    <source>
        <dbReference type="PROSITE" id="PS50011"/>
    </source>
</evidence>
<evidence type="ECO:0000256" key="3">
    <source>
        <dbReference type="ARBA" id="ARBA00022527"/>
    </source>
</evidence>
<organism evidence="17 18">
    <name type="scientific">Orbilia ellipsospora</name>
    <dbReference type="NCBI Taxonomy" id="2528407"/>
    <lineage>
        <taxon>Eukaryota</taxon>
        <taxon>Fungi</taxon>
        <taxon>Dikarya</taxon>
        <taxon>Ascomycota</taxon>
        <taxon>Pezizomycotina</taxon>
        <taxon>Orbiliomycetes</taxon>
        <taxon>Orbiliales</taxon>
        <taxon>Orbiliaceae</taxon>
        <taxon>Orbilia</taxon>
    </lineage>
</organism>